<feature type="compositionally biased region" description="Basic and acidic residues" evidence="1">
    <location>
        <begin position="43"/>
        <end position="65"/>
    </location>
</feature>
<dbReference type="SUPFAM" id="SSF50370">
    <property type="entry name" value="Ricin B-like lectins"/>
    <property type="match status" value="1"/>
</dbReference>
<dbReference type="PROSITE" id="PS50231">
    <property type="entry name" value="RICIN_B_LECTIN"/>
    <property type="match status" value="2"/>
</dbReference>
<keyword evidence="4" id="KW-1185">Reference proteome</keyword>
<feature type="compositionally biased region" description="Basic and acidic residues" evidence="1">
    <location>
        <begin position="22"/>
        <end position="36"/>
    </location>
</feature>
<dbReference type="Proteomes" id="UP000187148">
    <property type="component" value="Plasmid p888-76-1"/>
</dbReference>
<feature type="domain" description="MACPF-like" evidence="2">
    <location>
        <begin position="318"/>
        <end position="457"/>
    </location>
</feature>
<evidence type="ECO:0000259" key="2">
    <source>
        <dbReference type="Pfam" id="PF22693"/>
    </source>
</evidence>
<name>A0A830ZF97_9ENTR</name>
<geneLocation type="plasmid" evidence="3 4">
    <name>p888-76-1</name>
</geneLocation>
<evidence type="ECO:0000256" key="1">
    <source>
        <dbReference type="SAM" id="MobiDB-lite"/>
    </source>
</evidence>
<dbReference type="InterPro" id="IPR054586">
    <property type="entry name" value="MACPF_1_fungal"/>
</dbReference>
<evidence type="ECO:0000313" key="3">
    <source>
        <dbReference type="EMBL" id="APZ07824.1"/>
    </source>
</evidence>
<dbReference type="AlphaFoldDB" id="A0A830ZF97"/>
<keyword evidence="3" id="KW-0614">Plasmid</keyword>
<protein>
    <recommendedName>
        <fullName evidence="2">MACPF-like domain-containing protein</fullName>
    </recommendedName>
</protein>
<sequence>MVPENDSSDGESGKPHITAYMPHKDSHGRTPEERLARLQNSDEMIKLSKAERDAEERYKADEREAADRRSALMSAVRVSTPDLSTKLFEEMKALASRDRNFSSRDAIALINATGVTLNPVHDFYDLNTAQRNDLLDRIGFYRGVVVDQTSANTVESGFREVLRRPDAQLSGTDEDSESLPATLFYRRPNFSGYFESNHTSNESVHQMQKNGVTNLTLSLNVAMGSIKSAAIGTEYGSSSQSRVTAGGINRTLYTTASFYLPMIELSFDDSEVCASQAFIRACRTALTIPLPASEEPAKDDAPAETDADLTVRQASEALKARFRRLKKVLDTFGHFVPVSTRVGGRLYATEEKQLTTKEQSTDLTERFAVAVKASFSHPAASVDAGMKYENSVQTSSSEETAREAQRLIFQAVGGEGSAVQNASLWADSLADYRRWSAIQRENLVPTVNLLPEALRNEAWRVLEQFSHVSDKRSLLNDEDASFLFFGEYGERAGSKAREIYFSIQNLARPAAVSLGLTPPRQWDAAVLSHPALSQAQMWHLTADGQIISYIRVKPGATGRREDIAFALTAGAGNKDSVYDVLLSKAGSSSLQQWLCTEAGEIINTALSDAANRFVLTAGNSEKLTLTKQTPGSDLTQLWTLQELSEKEVTDSKPPVVAERRVRFTCKDNKLALSVLEGAYQKELTDGKHYTVCAQPYTGGPHQLWQQDAAGNITSCLKTSTGKDVYLSSTDNAGAPYPVATTYDALLTQRWKNNVNGHLMPASGPLTDKMLSVGVESDGSQPVFLSGQKTDVDTAWKMEEISENERASEAEYSLLAGQAFEEREEVFTVDSRELVINGYIREISLYAVDRKTYNVSLFPGGPGIGFGEGWALQMRLKTQRTGGGEEIIQHKGAPNSDNQLFEDLSPVYVETAMVFLPDWPIYSLRLSIRRGVKNVLCFEYKSRKESDWVGAYSDGSTLTEWQPGYVEVGKEVMKSSGTGIAGLSLHYEGNKAGNAARIAPKVLMKK</sequence>
<evidence type="ECO:0000313" key="4">
    <source>
        <dbReference type="Proteomes" id="UP000187148"/>
    </source>
</evidence>
<reference evidence="3 4" key="1">
    <citation type="submission" date="2017-01" db="EMBL/GenBank/DDBJ databases">
        <authorList>
            <person name="Cao J.-M."/>
        </authorList>
    </citation>
    <scope>NUCLEOTIDE SEQUENCE [LARGE SCALE GENOMIC DNA]</scope>
    <source>
        <strain evidence="3 4">888-76</strain>
        <plasmid evidence="3 4">p888-76-1</plasmid>
    </source>
</reference>
<dbReference type="RefSeq" id="WP_076770401.1">
    <property type="nucleotide sequence ID" value="NZ_CP019446.1"/>
</dbReference>
<dbReference type="InterPro" id="IPR035992">
    <property type="entry name" value="Ricin_B-like_lectins"/>
</dbReference>
<dbReference type="EMBL" id="CP019446">
    <property type="protein sequence ID" value="APZ07824.1"/>
    <property type="molecule type" value="Genomic_DNA"/>
</dbReference>
<organism evidence="3 4">
    <name type="scientific">Kosakonia cowanii JCM 10956 = DSM 18146</name>
    <dbReference type="NCBI Taxonomy" id="1300165"/>
    <lineage>
        <taxon>Bacteria</taxon>
        <taxon>Pseudomonadati</taxon>
        <taxon>Pseudomonadota</taxon>
        <taxon>Gammaproteobacteria</taxon>
        <taxon>Enterobacterales</taxon>
        <taxon>Enterobacteriaceae</taxon>
        <taxon>Kosakonia</taxon>
    </lineage>
</organism>
<dbReference type="Pfam" id="PF22693">
    <property type="entry name" value="MACPF_1"/>
    <property type="match status" value="1"/>
</dbReference>
<accession>A0A830ZF97</accession>
<proteinExistence type="predicted"/>
<gene>
    <name evidence="3" type="ORF">BWI95_22555</name>
</gene>
<feature type="region of interest" description="Disordered" evidence="1">
    <location>
        <begin position="1"/>
        <end position="65"/>
    </location>
</feature>
<dbReference type="KEGG" id="kco:BWI95_22555"/>